<gene>
    <name evidence="7" type="primary">DLT1</name>
    <name evidence="9" type="ORF">KVT40_008782</name>
</gene>
<feature type="region of interest" description="Disordered" evidence="8">
    <location>
        <begin position="371"/>
        <end position="412"/>
    </location>
</feature>
<dbReference type="GO" id="GO:0016020">
    <property type="term" value="C:membrane"/>
    <property type="evidence" value="ECO:0007669"/>
    <property type="project" value="UniProtKB-SubCell"/>
</dbReference>
<comment type="function">
    <text evidence="1 7">Required for growth under high-pressure and low-temperature conditions.</text>
</comment>
<evidence type="ECO:0000256" key="6">
    <source>
        <dbReference type="ARBA" id="ARBA00023136"/>
    </source>
</evidence>
<evidence type="ECO:0000256" key="4">
    <source>
        <dbReference type="ARBA" id="ARBA00022692"/>
    </source>
</evidence>
<keyword evidence="10" id="KW-1185">Reference proteome</keyword>
<organism evidence="9 10">
    <name type="scientific">Elsinoe batatas</name>
    <dbReference type="NCBI Taxonomy" id="2601811"/>
    <lineage>
        <taxon>Eukaryota</taxon>
        <taxon>Fungi</taxon>
        <taxon>Dikarya</taxon>
        <taxon>Ascomycota</taxon>
        <taxon>Pezizomycotina</taxon>
        <taxon>Dothideomycetes</taxon>
        <taxon>Dothideomycetidae</taxon>
        <taxon>Myriangiales</taxon>
        <taxon>Elsinoaceae</taxon>
        <taxon>Elsinoe</taxon>
    </lineage>
</organism>
<comment type="caution">
    <text evidence="9">The sequence shown here is derived from an EMBL/GenBank/DDBJ whole genome shotgun (WGS) entry which is preliminary data.</text>
</comment>
<evidence type="ECO:0000256" key="8">
    <source>
        <dbReference type="SAM" id="MobiDB-lite"/>
    </source>
</evidence>
<keyword evidence="6 7" id="KW-0472">Membrane</keyword>
<dbReference type="OrthoDB" id="4096362at2759"/>
<feature type="transmembrane region" description="Helical" evidence="7">
    <location>
        <begin position="20"/>
        <end position="42"/>
    </location>
</feature>
<dbReference type="Proteomes" id="UP000809789">
    <property type="component" value="Unassembled WGS sequence"/>
</dbReference>
<evidence type="ECO:0000256" key="7">
    <source>
        <dbReference type="RuleBase" id="RU367100"/>
    </source>
</evidence>
<evidence type="ECO:0000256" key="2">
    <source>
        <dbReference type="ARBA" id="ARBA00005550"/>
    </source>
</evidence>
<sequence length="412" mass="45087">MAPHLRLPFSIPYLRVFYSTTYTSLFILELGLLGITPTALIYSAISERALQYIVIIGGVYVLVALLVLFIYSSRLYTNRTVLAALGKSYIPVEDGEVSKAVRKLIKSQLDRSAAVALECRPRNLAVAGPIILEDSDHSVQHEGEEKARIGRLAQIDPSIPPWGLVQHPGWSSPNPNETTLTPHVFFMQIISELPNLLEARVVSLGGPPRSSNRRAILESEYPGSQKPPLLGIREYLDYLDSEGAVMIPEAASDFIDRFENARFSGRPLSEDDFVGLTSAFADLLSNMQEGESAHEFGPPSNTCPNENGVLPTIEDGASMASRSTRNMSFDSSASSSTTINQTTDSEYRAPYRRPTTPALIMQNRSGSVVGRTMSTSNYSSLASSRQASMASLESATSVVHQAQAERRRRSGR</sequence>
<feature type="region of interest" description="Disordered" evidence="8">
    <location>
        <begin position="290"/>
        <end position="350"/>
    </location>
</feature>
<dbReference type="PANTHER" id="PTHR40021:SF1">
    <property type="entry name" value="DEFECT AT LOW TEMPERATURE PROTEIN 1"/>
    <property type="match status" value="1"/>
</dbReference>
<protein>
    <recommendedName>
        <fullName evidence="3 7">Defect at low temperature protein 1</fullName>
    </recommendedName>
</protein>
<feature type="transmembrane region" description="Helical" evidence="7">
    <location>
        <begin position="49"/>
        <end position="71"/>
    </location>
</feature>
<evidence type="ECO:0000256" key="5">
    <source>
        <dbReference type="ARBA" id="ARBA00022989"/>
    </source>
</evidence>
<comment type="similarity">
    <text evidence="2 7">Belongs to the DLT1 family.</text>
</comment>
<feature type="compositionally biased region" description="Polar residues" evidence="8">
    <location>
        <begin position="371"/>
        <end position="400"/>
    </location>
</feature>
<dbReference type="InterPro" id="IPR038869">
    <property type="entry name" value="DLT1"/>
</dbReference>
<comment type="subcellular location">
    <subcellularLocation>
        <location evidence="7">Membrane</location>
        <topology evidence="7">Multi-pass membrane protein</topology>
    </subcellularLocation>
</comment>
<evidence type="ECO:0000256" key="3">
    <source>
        <dbReference type="ARBA" id="ARBA00021353"/>
    </source>
</evidence>
<name>A0A8K0PBU8_9PEZI</name>
<dbReference type="PANTHER" id="PTHR40021">
    <property type="entry name" value="DEFECT AT LOW TEMPERATURE PROTEIN 1"/>
    <property type="match status" value="1"/>
</dbReference>
<evidence type="ECO:0000313" key="9">
    <source>
        <dbReference type="EMBL" id="KAG8623806.1"/>
    </source>
</evidence>
<evidence type="ECO:0000313" key="10">
    <source>
        <dbReference type="Proteomes" id="UP000809789"/>
    </source>
</evidence>
<dbReference type="AlphaFoldDB" id="A0A8K0PBU8"/>
<keyword evidence="4 7" id="KW-0812">Transmembrane</keyword>
<evidence type="ECO:0000256" key="1">
    <source>
        <dbReference type="ARBA" id="ARBA00002489"/>
    </source>
</evidence>
<feature type="compositionally biased region" description="Low complexity" evidence="8">
    <location>
        <begin position="328"/>
        <end position="343"/>
    </location>
</feature>
<accession>A0A8K0PBU8</accession>
<keyword evidence="5 7" id="KW-1133">Transmembrane helix</keyword>
<reference evidence="9" key="1">
    <citation type="submission" date="2021-07" db="EMBL/GenBank/DDBJ databases">
        <title>Elsinoe batatas strain:CRI-CJ2 Genome sequencing and assembly.</title>
        <authorList>
            <person name="Huang L."/>
        </authorList>
    </citation>
    <scope>NUCLEOTIDE SEQUENCE</scope>
    <source>
        <strain evidence="9">CRI-CJ2</strain>
    </source>
</reference>
<dbReference type="EMBL" id="JAESVG020000010">
    <property type="protein sequence ID" value="KAG8623806.1"/>
    <property type="molecule type" value="Genomic_DNA"/>
</dbReference>
<proteinExistence type="inferred from homology"/>